<sequence>MGFKATRRLLDPKQSTSSNNARLPNVSSSARMLVSSNYNVDANINLGYPVQMLNVRHNLGPVQGYPKQFYRLQPDLSVDFI</sequence>
<dbReference type="WBParaSite" id="PS1159_v2.g21719.t1">
    <property type="protein sequence ID" value="PS1159_v2.g21719.t1"/>
    <property type="gene ID" value="PS1159_v2.g21719"/>
</dbReference>
<organism evidence="1 2">
    <name type="scientific">Panagrolaimus sp. PS1159</name>
    <dbReference type="NCBI Taxonomy" id="55785"/>
    <lineage>
        <taxon>Eukaryota</taxon>
        <taxon>Metazoa</taxon>
        <taxon>Ecdysozoa</taxon>
        <taxon>Nematoda</taxon>
        <taxon>Chromadorea</taxon>
        <taxon>Rhabditida</taxon>
        <taxon>Tylenchina</taxon>
        <taxon>Panagrolaimomorpha</taxon>
        <taxon>Panagrolaimoidea</taxon>
        <taxon>Panagrolaimidae</taxon>
        <taxon>Panagrolaimus</taxon>
    </lineage>
</organism>
<proteinExistence type="predicted"/>
<evidence type="ECO:0000313" key="2">
    <source>
        <dbReference type="WBParaSite" id="PS1159_v2.g21719.t1"/>
    </source>
</evidence>
<evidence type="ECO:0000313" key="1">
    <source>
        <dbReference type="Proteomes" id="UP000887580"/>
    </source>
</evidence>
<accession>A0AC35FWY4</accession>
<protein>
    <submittedName>
        <fullName evidence="2">Uncharacterized protein</fullName>
    </submittedName>
</protein>
<reference evidence="2" key="1">
    <citation type="submission" date="2022-11" db="UniProtKB">
        <authorList>
            <consortium name="WormBaseParasite"/>
        </authorList>
    </citation>
    <scope>IDENTIFICATION</scope>
</reference>
<dbReference type="Proteomes" id="UP000887580">
    <property type="component" value="Unplaced"/>
</dbReference>
<name>A0AC35FWY4_9BILA</name>